<organism evidence="1 2">
    <name type="scientific">Photobacterium aquae</name>
    <dbReference type="NCBI Taxonomy" id="1195763"/>
    <lineage>
        <taxon>Bacteria</taxon>
        <taxon>Pseudomonadati</taxon>
        <taxon>Pseudomonadota</taxon>
        <taxon>Gammaproteobacteria</taxon>
        <taxon>Vibrionales</taxon>
        <taxon>Vibrionaceae</taxon>
        <taxon>Photobacterium</taxon>
    </lineage>
</organism>
<sequence>MKQLLKNAFILSGIILLSGCSIKPYHETVANDAVQFSDQQLDQDEGYSQSLQRMYLLSQANPVKDNNLDSFYLGVNYNTANNASLATASAFAVMGKINVFQLATHSLLNLTYRSSLHPFYEDNILVVIEPVIGGNVKDALYQAKKRSLKIVSDAYKKDGYNTKVFSSGEVGFVRNYDTNFVVPFDDNNDVPYCIVPGGYK</sequence>
<accession>A0A0J1GUK0</accession>
<dbReference type="OrthoDB" id="9985175at2"/>
<proteinExistence type="predicted"/>
<dbReference type="RefSeq" id="WP_047880667.1">
    <property type="nucleotide sequence ID" value="NZ_LDOT01000034.1"/>
</dbReference>
<reference evidence="1 2" key="1">
    <citation type="submission" date="2015-05" db="EMBL/GenBank/DDBJ databases">
        <title>Photobacterium galathea sp. nov.</title>
        <authorList>
            <person name="Machado H."/>
            <person name="Gram L."/>
        </authorList>
    </citation>
    <scope>NUCLEOTIDE SEQUENCE [LARGE SCALE GENOMIC DNA]</scope>
    <source>
        <strain evidence="1 2">CGMCC 1.12159</strain>
    </source>
</reference>
<protein>
    <recommendedName>
        <fullName evidence="3">Lipoprotein</fullName>
    </recommendedName>
</protein>
<dbReference type="STRING" id="1195763.ABT56_19970"/>
<dbReference type="AlphaFoldDB" id="A0A0J1GUK0"/>
<name>A0A0J1GUK0_9GAMM</name>
<gene>
    <name evidence="1" type="ORF">ABT56_19970</name>
</gene>
<evidence type="ECO:0008006" key="3">
    <source>
        <dbReference type="Google" id="ProtNLM"/>
    </source>
</evidence>
<evidence type="ECO:0000313" key="2">
    <source>
        <dbReference type="Proteomes" id="UP000036097"/>
    </source>
</evidence>
<comment type="caution">
    <text evidence="1">The sequence shown here is derived from an EMBL/GenBank/DDBJ whole genome shotgun (WGS) entry which is preliminary data.</text>
</comment>
<evidence type="ECO:0000313" key="1">
    <source>
        <dbReference type="EMBL" id="KLV03398.1"/>
    </source>
</evidence>
<dbReference type="PATRIC" id="fig|1195763.3.peg.4274"/>
<dbReference type="EMBL" id="LDOT01000034">
    <property type="protein sequence ID" value="KLV03398.1"/>
    <property type="molecule type" value="Genomic_DNA"/>
</dbReference>
<dbReference type="Proteomes" id="UP000036097">
    <property type="component" value="Unassembled WGS sequence"/>
</dbReference>
<dbReference type="PROSITE" id="PS51257">
    <property type="entry name" value="PROKAR_LIPOPROTEIN"/>
    <property type="match status" value="1"/>
</dbReference>
<keyword evidence="2" id="KW-1185">Reference proteome</keyword>